<proteinExistence type="predicted"/>
<accession>A0ABR0P915</accession>
<organism evidence="2 3">
    <name type="scientific">Gossypium arboreum</name>
    <name type="common">Tree cotton</name>
    <name type="synonym">Gossypium nanking</name>
    <dbReference type="NCBI Taxonomy" id="29729"/>
    <lineage>
        <taxon>Eukaryota</taxon>
        <taxon>Viridiplantae</taxon>
        <taxon>Streptophyta</taxon>
        <taxon>Embryophyta</taxon>
        <taxon>Tracheophyta</taxon>
        <taxon>Spermatophyta</taxon>
        <taxon>Magnoliopsida</taxon>
        <taxon>eudicotyledons</taxon>
        <taxon>Gunneridae</taxon>
        <taxon>Pentapetalae</taxon>
        <taxon>rosids</taxon>
        <taxon>malvids</taxon>
        <taxon>Malvales</taxon>
        <taxon>Malvaceae</taxon>
        <taxon>Malvoideae</taxon>
        <taxon>Gossypium</taxon>
    </lineage>
</organism>
<protein>
    <recommendedName>
        <fullName evidence="4">RNase H type-1 domain-containing protein</fullName>
    </recommendedName>
</protein>
<sequence>MWRNGKHLAMICSYLMWMLPGVGPRGKAYADIEAFILHRNHGFHWITIKSDCDALICRLNNCLLDLSLYGQIFEEAYGPCVGFVSVYFCYVFKLTNGIAYSLAHWSLDDDCSLSFGLGYLHIIYCLTLDDITTS</sequence>
<dbReference type="Proteomes" id="UP001358586">
    <property type="component" value="Chromosome 7"/>
</dbReference>
<evidence type="ECO:0008006" key="4">
    <source>
        <dbReference type="Google" id="ProtNLM"/>
    </source>
</evidence>
<keyword evidence="1" id="KW-0732">Signal</keyword>
<gene>
    <name evidence="2" type="ORF">PVK06_022617</name>
</gene>
<evidence type="ECO:0000313" key="3">
    <source>
        <dbReference type="Proteomes" id="UP001358586"/>
    </source>
</evidence>
<feature type="signal peptide" evidence="1">
    <location>
        <begin position="1"/>
        <end position="24"/>
    </location>
</feature>
<evidence type="ECO:0000256" key="1">
    <source>
        <dbReference type="SAM" id="SignalP"/>
    </source>
</evidence>
<comment type="caution">
    <text evidence="2">The sequence shown here is derived from an EMBL/GenBank/DDBJ whole genome shotgun (WGS) entry which is preliminary data.</text>
</comment>
<name>A0ABR0P915_GOSAR</name>
<evidence type="ECO:0000313" key="2">
    <source>
        <dbReference type="EMBL" id="KAK5817689.1"/>
    </source>
</evidence>
<dbReference type="EMBL" id="JARKNE010000007">
    <property type="protein sequence ID" value="KAK5817689.1"/>
    <property type="molecule type" value="Genomic_DNA"/>
</dbReference>
<keyword evidence="3" id="KW-1185">Reference proteome</keyword>
<feature type="chain" id="PRO_5045869292" description="RNase H type-1 domain-containing protein" evidence="1">
    <location>
        <begin position="25"/>
        <end position="134"/>
    </location>
</feature>
<reference evidence="2 3" key="1">
    <citation type="submission" date="2023-03" db="EMBL/GenBank/DDBJ databases">
        <title>WGS of Gossypium arboreum.</title>
        <authorList>
            <person name="Yu D."/>
        </authorList>
    </citation>
    <scope>NUCLEOTIDE SEQUENCE [LARGE SCALE GENOMIC DNA]</scope>
    <source>
        <tissue evidence="2">Leaf</tissue>
    </source>
</reference>